<organism evidence="1 2">
    <name type="scientific">Glycomyces niveus</name>
    <dbReference type="NCBI Taxonomy" id="2820287"/>
    <lineage>
        <taxon>Bacteria</taxon>
        <taxon>Bacillati</taxon>
        <taxon>Actinomycetota</taxon>
        <taxon>Actinomycetes</taxon>
        <taxon>Glycomycetales</taxon>
        <taxon>Glycomycetaceae</taxon>
        <taxon>Glycomyces</taxon>
    </lineage>
</organism>
<evidence type="ECO:0008006" key="3">
    <source>
        <dbReference type="Google" id="ProtNLM"/>
    </source>
</evidence>
<gene>
    <name evidence="1" type="ORF">J5V16_03805</name>
</gene>
<name>A0ABS3TZJ1_9ACTN</name>
<dbReference type="InterPro" id="IPR009057">
    <property type="entry name" value="Homeodomain-like_sf"/>
</dbReference>
<dbReference type="Gene3D" id="1.10.10.60">
    <property type="entry name" value="Homeodomain-like"/>
    <property type="match status" value="1"/>
</dbReference>
<accession>A0ABS3TZJ1</accession>
<dbReference type="Proteomes" id="UP000681341">
    <property type="component" value="Unassembled WGS sequence"/>
</dbReference>
<keyword evidence="2" id="KW-1185">Reference proteome</keyword>
<dbReference type="EMBL" id="JAGFNP010000002">
    <property type="protein sequence ID" value="MBO3731933.1"/>
    <property type="molecule type" value="Genomic_DNA"/>
</dbReference>
<dbReference type="RefSeq" id="WP_208494683.1">
    <property type="nucleotide sequence ID" value="NZ_JAGFNP010000002.1"/>
</dbReference>
<evidence type="ECO:0000313" key="1">
    <source>
        <dbReference type="EMBL" id="MBO3731933.1"/>
    </source>
</evidence>
<sequence length="47" mass="4865">MQAAQGSVELTVAEAARRTQIVAAAIESVAELGYARASFTKIADRAA</sequence>
<evidence type="ECO:0000313" key="2">
    <source>
        <dbReference type="Proteomes" id="UP000681341"/>
    </source>
</evidence>
<reference evidence="1 2" key="1">
    <citation type="submission" date="2021-03" db="EMBL/GenBank/DDBJ databases">
        <title>Glycomyces sp. nov., a novel actinomycete isolated from soil.</title>
        <authorList>
            <person name="Yang X."/>
            <person name="Xu X."/>
        </authorList>
    </citation>
    <scope>NUCLEOTIDE SEQUENCE [LARGE SCALE GENOMIC DNA]</scope>
    <source>
        <strain evidence="1 2">NEAU-S30</strain>
    </source>
</reference>
<protein>
    <recommendedName>
        <fullName evidence="3">HTH tetR-type domain-containing protein</fullName>
    </recommendedName>
</protein>
<proteinExistence type="predicted"/>
<dbReference type="SUPFAM" id="SSF46689">
    <property type="entry name" value="Homeodomain-like"/>
    <property type="match status" value="1"/>
</dbReference>
<comment type="caution">
    <text evidence="1">The sequence shown here is derived from an EMBL/GenBank/DDBJ whole genome shotgun (WGS) entry which is preliminary data.</text>
</comment>